<dbReference type="OrthoDB" id="8756565at2"/>
<keyword evidence="9" id="KW-1185">Reference proteome</keyword>
<evidence type="ECO:0000313" key="9">
    <source>
        <dbReference type="Proteomes" id="UP000228531"/>
    </source>
</evidence>
<dbReference type="PANTHER" id="PTHR12137:SF54">
    <property type="entry name" value="CARBOHYDRATE SULFOTRANSFERASE"/>
    <property type="match status" value="1"/>
</dbReference>
<keyword evidence="5" id="KW-0333">Golgi apparatus</keyword>
<evidence type="ECO:0000256" key="1">
    <source>
        <dbReference type="ARBA" id="ARBA00004323"/>
    </source>
</evidence>
<protein>
    <submittedName>
        <fullName evidence="8">Sulfotransferase family protein</fullName>
    </submittedName>
</protein>
<dbReference type="AlphaFoldDB" id="A0A2M8WQH0"/>
<dbReference type="EMBL" id="PGTY01000001">
    <property type="protein sequence ID" value="PJI93182.1"/>
    <property type="molecule type" value="Genomic_DNA"/>
</dbReference>
<evidence type="ECO:0000256" key="3">
    <source>
        <dbReference type="ARBA" id="ARBA00022692"/>
    </source>
</evidence>
<keyword evidence="6" id="KW-0472">Membrane</keyword>
<comment type="caution">
    <text evidence="8">The sequence shown here is derived from an EMBL/GenBank/DDBJ whole genome shotgun (WGS) entry which is preliminary data.</text>
</comment>
<dbReference type="InterPro" id="IPR005331">
    <property type="entry name" value="Sulfotransferase"/>
</dbReference>
<keyword evidence="3" id="KW-0812">Transmembrane</keyword>
<dbReference type="PANTHER" id="PTHR12137">
    <property type="entry name" value="CARBOHYDRATE SULFOTRANSFERASE"/>
    <property type="match status" value="1"/>
</dbReference>
<evidence type="ECO:0000256" key="7">
    <source>
        <dbReference type="ARBA" id="ARBA00023180"/>
    </source>
</evidence>
<dbReference type="Pfam" id="PF03567">
    <property type="entry name" value="Sulfotransfer_2"/>
    <property type="match status" value="1"/>
</dbReference>
<reference evidence="8 9" key="1">
    <citation type="submission" date="2017-11" db="EMBL/GenBank/DDBJ databases">
        <title>Genomic Encyclopedia of Archaeal and Bacterial Type Strains, Phase II (KMG-II): From Individual Species to Whole Genera.</title>
        <authorList>
            <person name="Goeker M."/>
        </authorList>
    </citation>
    <scope>NUCLEOTIDE SEQUENCE [LARGE SCALE GENOMIC DNA]</scope>
    <source>
        <strain evidence="8 9">DSM 29128</strain>
    </source>
</reference>
<gene>
    <name evidence="8" type="ORF">BC777_2053</name>
</gene>
<dbReference type="RefSeq" id="WP_100367910.1">
    <property type="nucleotide sequence ID" value="NZ_PGTY01000001.1"/>
</dbReference>
<dbReference type="GO" id="GO:0016051">
    <property type="term" value="P:carbohydrate biosynthetic process"/>
    <property type="evidence" value="ECO:0007669"/>
    <property type="project" value="InterPro"/>
</dbReference>
<proteinExistence type="predicted"/>
<evidence type="ECO:0000256" key="2">
    <source>
        <dbReference type="ARBA" id="ARBA00022679"/>
    </source>
</evidence>
<evidence type="ECO:0000256" key="4">
    <source>
        <dbReference type="ARBA" id="ARBA00022989"/>
    </source>
</evidence>
<evidence type="ECO:0000313" key="8">
    <source>
        <dbReference type="EMBL" id="PJI93182.1"/>
    </source>
</evidence>
<evidence type="ECO:0000256" key="6">
    <source>
        <dbReference type="ARBA" id="ARBA00023136"/>
    </source>
</evidence>
<keyword evidence="4" id="KW-1133">Transmembrane helix</keyword>
<dbReference type="InterPro" id="IPR018011">
    <property type="entry name" value="Carb_sulfotrans_8-10"/>
</dbReference>
<accession>A0A2M8WQH0</accession>
<keyword evidence="7" id="KW-0325">Glycoprotein</keyword>
<evidence type="ECO:0000256" key="5">
    <source>
        <dbReference type="ARBA" id="ARBA00023034"/>
    </source>
</evidence>
<keyword evidence="2 8" id="KW-0808">Transferase</keyword>
<sequence length="249" mass="29111">MTGTLEWDQPTASRNHFEFVVDSKKYMYSYVRKNGCSAFKKLIHGISPFADNVEDAHVDLAFLRRHHTFDKSSDLNAFAATIFVYRDPFERLISAYTNKFVQQKGQEDIFANYKKKLWRDPNKASFKKFVLSYCRSVENRDGHIRAQCDHLLPIRYNAVFPLHELYENMKLLIDPELADKYFARATNASHAQPPSEDLCRIPALQLHDTFLKTGRVPNKADFYRDDLIAHCRKVYAKDYEMISRIQPTT</sequence>
<organism evidence="8 9">
    <name type="scientific">Yoonia maricola</name>
    <dbReference type="NCBI Taxonomy" id="420999"/>
    <lineage>
        <taxon>Bacteria</taxon>
        <taxon>Pseudomonadati</taxon>
        <taxon>Pseudomonadota</taxon>
        <taxon>Alphaproteobacteria</taxon>
        <taxon>Rhodobacterales</taxon>
        <taxon>Paracoccaceae</taxon>
        <taxon>Yoonia</taxon>
    </lineage>
</organism>
<dbReference type="Proteomes" id="UP000228531">
    <property type="component" value="Unassembled WGS sequence"/>
</dbReference>
<dbReference type="GO" id="GO:0016020">
    <property type="term" value="C:membrane"/>
    <property type="evidence" value="ECO:0007669"/>
    <property type="project" value="InterPro"/>
</dbReference>
<dbReference type="GO" id="GO:0008146">
    <property type="term" value="F:sulfotransferase activity"/>
    <property type="evidence" value="ECO:0007669"/>
    <property type="project" value="InterPro"/>
</dbReference>
<comment type="subcellular location">
    <subcellularLocation>
        <location evidence="1">Golgi apparatus membrane</location>
        <topology evidence="1">Single-pass type II membrane protein</topology>
    </subcellularLocation>
</comment>
<name>A0A2M8WQH0_9RHOB</name>